<feature type="domain" description="4Fe-4S ferredoxin-type" evidence="9">
    <location>
        <begin position="59"/>
        <end position="88"/>
    </location>
</feature>
<dbReference type="PROSITE" id="PS00198">
    <property type="entry name" value="4FE4S_FER_1"/>
    <property type="match status" value="3"/>
</dbReference>
<keyword evidence="5" id="KW-0249">Electron transport</keyword>
<dbReference type="PATRIC" id="fig|540747.5.peg.5072"/>
<dbReference type="Pfam" id="PF12838">
    <property type="entry name" value="Fer4_7"/>
    <property type="match status" value="2"/>
</dbReference>
<dbReference type="PANTHER" id="PTHR43687:SF6">
    <property type="entry name" value="L-ASPARTATE SEMIALDEHYDE SULFURTRANSFERASE IRON-SULFUR SUBUNIT"/>
    <property type="match status" value="1"/>
</dbReference>
<evidence type="ECO:0000313" key="10">
    <source>
        <dbReference type="EMBL" id="KRS18018.1"/>
    </source>
</evidence>
<dbReference type="Proteomes" id="UP000325785">
    <property type="component" value="Chromosome"/>
</dbReference>
<dbReference type="Proteomes" id="UP000051401">
    <property type="component" value="Unassembled WGS sequence"/>
</dbReference>
<feature type="domain" description="4Fe-4S ferredoxin-type" evidence="9">
    <location>
        <begin position="129"/>
        <end position="158"/>
    </location>
</feature>
<keyword evidence="1" id="KW-0813">Transport</keyword>
<keyword evidence="6" id="KW-0408">Iron</keyword>
<dbReference type="SUPFAM" id="SSF54862">
    <property type="entry name" value="4Fe-4S ferredoxins"/>
    <property type="match status" value="1"/>
</dbReference>
<name>A0A0T5P9N4_9RHOB</name>
<dbReference type="AlphaFoldDB" id="A0A0T5P9N4"/>
<evidence type="ECO:0000256" key="2">
    <source>
        <dbReference type="ARBA" id="ARBA00022485"/>
    </source>
</evidence>
<proteinExistence type="predicted"/>
<dbReference type="GO" id="GO:0051539">
    <property type="term" value="F:4 iron, 4 sulfur cluster binding"/>
    <property type="evidence" value="ECO:0007669"/>
    <property type="project" value="UniProtKB-KW"/>
</dbReference>
<accession>A0A0T5P9N4</accession>
<evidence type="ECO:0000256" key="8">
    <source>
        <dbReference type="SAM" id="MobiDB-lite"/>
    </source>
</evidence>
<evidence type="ECO:0000256" key="6">
    <source>
        <dbReference type="ARBA" id="ARBA00023004"/>
    </source>
</evidence>
<evidence type="ECO:0000259" key="9">
    <source>
        <dbReference type="PROSITE" id="PS51379"/>
    </source>
</evidence>
<keyword evidence="7" id="KW-0411">Iron-sulfur</keyword>
<dbReference type="STRING" id="540747.SAMN04488031_101377"/>
<sequence>MAAETAISRRDLLRGRPQPGPFRARPPGVTRQSLAACTSCGACADACPEKILDIVEDGVTLRPEAGECTFCGACAEACPEDVFADNRRMAHVMQISGDCLAKAGVACMTCRDVCPESAIAMRPRIGGPFLPELDTENCTGCAACSAACPADAIHAVEREPENV</sequence>
<dbReference type="PROSITE" id="PS51379">
    <property type="entry name" value="4FE4S_FER_2"/>
    <property type="match status" value="4"/>
</dbReference>
<dbReference type="GO" id="GO:0046872">
    <property type="term" value="F:metal ion binding"/>
    <property type="evidence" value="ECO:0007669"/>
    <property type="project" value="UniProtKB-KW"/>
</dbReference>
<evidence type="ECO:0000256" key="3">
    <source>
        <dbReference type="ARBA" id="ARBA00022723"/>
    </source>
</evidence>
<dbReference type="OrthoDB" id="9800445at2"/>
<dbReference type="KEGG" id="rid:RIdsm_02968"/>
<gene>
    <name evidence="11" type="ORF">RIdsm_02968</name>
    <name evidence="10" type="ORF">XM52_10735</name>
</gene>
<evidence type="ECO:0000313" key="13">
    <source>
        <dbReference type="Proteomes" id="UP000325785"/>
    </source>
</evidence>
<organism evidence="10 12">
    <name type="scientific">Roseovarius indicus</name>
    <dbReference type="NCBI Taxonomy" id="540747"/>
    <lineage>
        <taxon>Bacteria</taxon>
        <taxon>Pseudomonadati</taxon>
        <taxon>Pseudomonadota</taxon>
        <taxon>Alphaproteobacteria</taxon>
        <taxon>Rhodobacterales</taxon>
        <taxon>Roseobacteraceae</taxon>
        <taxon>Roseovarius</taxon>
    </lineage>
</organism>
<evidence type="ECO:0000256" key="5">
    <source>
        <dbReference type="ARBA" id="ARBA00022982"/>
    </source>
</evidence>
<dbReference type="InterPro" id="IPR017896">
    <property type="entry name" value="4Fe4S_Fe-S-bd"/>
</dbReference>
<dbReference type="RefSeq" id="WP_057816100.1">
    <property type="nucleotide sequence ID" value="NZ_CP031598.1"/>
</dbReference>
<keyword evidence="4" id="KW-0677">Repeat</keyword>
<dbReference type="PANTHER" id="PTHR43687">
    <property type="entry name" value="ADENYLYLSULFATE REDUCTASE, BETA SUBUNIT"/>
    <property type="match status" value="1"/>
</dbReference>
<keyword evidence="2" id="KW-0004">4Fe-4S</keyword>
<dbReference type="EMBL" id="LAXI01000005">
    <property type="protein sequence ID" value="KRS18018.1"/>
    <property type="molecule type" value="Genomic_DNA"/>
</dbReference>
<evidence type="ECO:0000256" key="1">
    <source>
        <dbReference type="ARBA" id="ARBA00022448"/>
    </source>
</evidence>
<dbReference type="InterPro" id="IPR017900">
    <property type="entry name" value="4Fe4S_Fe_S_CS"/>
</dbReference>
<evidence type="ECO:0000313" key="12">
    <source>
        <dbReference type="Proteomes" id="UP000051401"/>
    </source>
</evidence>
<evidence type="ECO:0000313" key="11">
    <source>
        <dbReference type="EMBL" id="QEW27158.1"/>
    </source>
</evidence>
<keyword evidence="3" id="KW-0479">Metal-binding</keyword>
<reference evidence="11 13" key="2">
    <citation type="submission" date="2018-08" db="EMBL/GenBank/DDBJ databases">
        <title>Genetic Globetrotter - A new plasmid hitch-hiking vast phylogenetic and geographic distances.</title>
        <authorList>
            <person name="Vollmers J."/>
            <person name="Petersen J."/>
        </authorList>
    </citation>
    <scope>NUCLEOTIDE SEQUENCE [LARGE SCALE GENOMIC DNA]</scope>
    <source>
        <strain evidence="11 13">DSM 26383</strain>
    </source>
</reference>
<keyword evidence="12" id="KW-1185">Reference proteome</keyword>
<dbReference type="InterPro" id="IPR050572">
    <property type="entry name" value="Fe-S_Ferredoxin"/>
</dbReference>
<protein>
    <submittedName>
        <fullName evidence="11">Ferredoxin-type protein</fullName>
    </submittedName>
</protein>
<dbReference type="Gene3D" id="3.30.70.20">
    <property type="match status" value="2"/>
</dbReference>
<feature type="region of interest" description="Disordered" evidence="8">
    <location>
        <begin position="1"/>
        <end position="27"/>
    </location>
</feature>
<evidence type="ECO:0000256" key="4">
    <source>
        <dbReference type="ARBA" id="ARBA00022737"/>
    </source>
</evidence>
<feature type="domain" description="4Fe-4S ferredoxin-type" evidence="9">
    <location>
        <begin position="28"/>
        <end position="57"/>
    </location>
</feature>
<feature type="domain" description="4Fe-4S ferredoxin-type" evidence="9">
    <location>
        <begin position="93"/>
        <end position="124"/>
    </location>
</feature>
<dbReference type="EMBL" id="CP031598">
    <property type="protein sequence ID" value="QEW27158.1"/>
    <property type="molecule type" value="Genomic_DNA"/>
</dbReference>
<reference evidence="10 12" key="1">
    <citation type="submission" date="2015-04" db="EMBL/GenBank/DDBJ databases">
        <title>The draft genome sequence of Roseovarius indicus B108T.</title>
        <authorList>
            <person name="Li G."/>
            <person name="Lai Q."/>
            <person name="Shao Z."/>
            <person name="Yan P."/>
        </authorList>
    </citation>
    <scope>NUCLEOTIDE SEQUENCE [LARGE SCALE GENOMIC DNA]</scope>
    <source>
        <strain evidence="10 12">B108</strain>
    </source>
</reference>
<evidence type="ECO:0000256" key="7">
    <source>
        <dbReference type="ARBA" id="ARBA00023014"/>
    </source>
</evidence>